<gene>
    <name evidence="1" type="ORF">ACFOWX_04120</name>
</gene>
<dbReference type="SUPFAM" id="SSF55166">
    <property type="entry name" value="Hedgehog/DD-peptidase"/>
    <property type="match status" value="1"/>
</dbReference>
<dbReference type="Proteomes" id="UP001595887">
    <property type="component" value="Unassembled WGS sequence"/>
</dbReference>
<evidence type="ECO:0000313" key="1">
    <source>
        <dbReference type="EMBL" id="MFC4291597.1"/>
    </source>
</evidence>
<dbReference type="Gene3D" id="3.30.1380.10">
    <property type="match status" value="1"/>
</dbReference>
<protein>
    <recommendedName>
        <fullName evidence="3">Peptidase M15A C-terminal domain-containing protein</fullName>
    </recommendedName>
</protein>
<organism evidence="1 2">
    <name type="scientific">Sphingorhabdus arenilitoris</name>
    <dbReference type="NCBI Taxonomy" id="1490041"/>
    <lineage>
        <taxon>Bacteria</taxon>
        <taxon>Pseudomonadati</taxon>
        <taxon>Pseudomonadota</taxon>
        <taxon>Alphaproteobacteria</taxon>
        <taxon>Sphingomonadales</taxon>
        <taxon>Sphingomonadaceae</taxon>
        <taxon>Sphingorhabdus</taxon>
    </lineage>
</organism>
<comment type="caution">
    <text evidence="1">The sequence shown here is derived from an EMBL/GenBank/DDBJ whole genome shotgun (WGS) entry which is preliminary data.</text>
</comment>
<dbReference type="RefSeq" id="WP_381421604.1">
    <property type="nucleotide sequence ID" value="NZ_JBHSDH010000013.1"/>
</dbReference>
<sequence>MIFLLAAFSLLLTACKEQHSKPSDDEYRRWIAQTDNTKNVAALENYFAERDVAHILPIAELLRSDVRWKKCGADPFSVPPRKYWPNMVATLKLVQREIIPILGPVEAVSVFREPSINTCIKGASKSFHLRFFAIDMQPVGKMDRPVLIQKLCTLHRSKGKSAQMGLGIYRGTRFHIDTAGYRNWGKDYSSKSSPCRSVVAPQH</sequence>
<name>A0ABV8RE11_9SPHN</name>
<proteinExistence type="predicted"/>
<evidence type="ECO:0000313" key="2">
    <source>
        <dbReference type="Proteomes" id="UP001595887"/>
    </source>
</evidence>
<accession>A0ABV8RE11</accession>
<dbReference type="InterPro" id="IPR009045">
    <property type="entry name" value="Zn_M74/Hedgehog-like"/>
</dbReference>
<dbReference type="EMBL" id="JBHSDH010000013">
    <property type="protein sequence ID" value="MFC4291597.1"/>
    <property type="molecule type" value="Genomic_DNA"/>
</dbReference>
<reference evidence="2" key="1">
    <citation type="journal article" date="2019" name="Int. J. Syst. Evol. Microbiol.">
        <title>The Global Catalogue of Microorganisms (GCM) 10K type strain sequencing project: providing services to taxonomists for standard genome sequencing and annotation.</title>
        <authorList>
            <consortium name="The Broad Institute Genomics Platform"/>
            <consortium name="The Broad Institute Genome Sequencing Center for Infectious Disease"/>
            <person name="Wu L."/>
            <person name="Ma J."/>
        </authorList>
    </citation>
    <scope>NUCLEOTIDE SEQUENCE [LARGE SCALE GENOMIC DNA]</scope>
    <source>
        <strain evidence="2">CECT 8531</strain>
    </source>
</reference>
<evidence type="ECO:0008006" key="3">
    <source>
        <dbReference type="Google" id="ProtNLM"/>
    </source>
</evidence>
<keyword evidence="2" id="KW-1185">Reference proteome</keyword>